<reference evidence="2 3" key="1">
    <citation type="journal article" date="2021" name="Nat. Commun.">
        <title>Reductive evolution and unique predatory mode in the CPR bacterium Vampirococcus lugosii.</title>
        <authorList>
            <person name="Moreira D."/>
            <person name="Zivanovic Y."/>
            <person name="Lopez-Archilla A.I."/>
            <person name="Iniesto M."/>
            <person name="Lopez-Garcia P."/>
        </authorList>
    </citation>
    <scope>NUCLEOTIDE SEQUENCE [LARGE SCALE GENOMIC DNA]</scope>
    <source>
        <strain evidence="2">Chiprana</strain>
    </source>
</reference>
<accession>A0ABS5QMJ4</accession>
<name>A0ABS5QMJ4_9BACT</name>
<keyword evidence="1" id="KW-0175">Coiled coil</keyword>
<proteinExistence type="predicted"/>
<dbReference type="RefSeq" id="WP_213349843.1">
    <property type="nucleotide sequence ID" value="NZ_JAEDAM010000091.1"/>
</dbReference>
<evidence type="ECO:0000256" key="1">
    <source>
        <dbReference type="SAM" id="Coils"/>
    </source>
</evidence>
<sequence>MNKDELRYFLEEQNTKVKKLNEEIEIIKEDINEILTTNEFLIEDCDTKIDIKGVEKEDIEKEKLEEMDEIRTTQELKEKRREKMKNIIQKNIDVLEKKKIKKGLNDYEKKIFTTLIKKIEEI</sequence>
<feature type="coiled-coil region" evidence="1">
    <location>
        <begin position="3"/>
        <end position="76"/>
    </location>
</feature>
<comment type="caution">
    <text evidence="2">The sequence shown here is derived from an EMBL/GenBank/DDBJ whole genome shotgun (WGS) entry which is preliminary data.</text>
</comment>
<evidence type="ECO:0000313" key="2">
    <source>
        <dbReference type="EMBL" id="MBS8122413.1"/>
    </source>
</evidence>
<organism evidence="2 3">
    <name type="scientific">Candidatus Vampirococcus lugosii</name>
    <dbReference type="NCBI Taxonomy" id="2789015"/>
    <lineage>
        <taxon>Bacteria</taxon>
        <taxon>Candidatus Absconditibacteriota</taxon>
        <taxon>Vampirococcus</taxon>
    </lineage>
</organism>
<dbReference type="Proteomes" id="UP000680365">
    <property type="component" value="Unassembled WGS sequence"/>
</dbReference>
<evidence type="ECO:0000313" key="3">
    <source>
        <dbReference type="Proteomes" id="UP000680365"/>
    </source>
</evidence>
<keyword evidence="3" id="KW-1185">Reference proteome</keyword>
<gene>
    <name evidence="2" type="ORF">VAMP_473n31</name>
</gene>
<protein>
    <submittedName>
        <fullName evidence="2">Uncharacterized protein</fullName>
    </submittedName>
</protein>
<dbReference type="EMBL" id="JAEDAM010000091">
    <property type="protein sequence ID" value="MBS8122413.1"/>
    <property type="molecule type" value="Genomic_DNA"/>
</dbReference>